<feature type="signal peptide" evidence="1">
    <location>
        <begin position="1"/>
        <end position="20"/>
    </location>
</feature>
<dbReference type="OrthoDB" id="5767078at2"/>
<evidence type="ECO:0000256" key="1">
    <source>
        <dbReference type="SAM" id="SignalP"/>
    </source>
</evidence>
<name>A0A1I1UD79_9GAMM</name>
<dbReference type="EMBL" id="FOLO01000086">
    <property type="protein sequence ID" value="SFD68644.1"/>
    <property type="molecule type" value="Genomic_DNA"/>
</dbReference>
<protein>
    <recommendedName>
        <fullName evidence="4">DUF4878 domain-containing protein</fullName>
    </recommendedName>
</protein>
<accession>A0A1I1UD79</accession>
<feature type="chain" id="PRO_5011532152" description="DUF4878 domain-containing protein" evidence="1">
    <location>
        <begin position="21"/>
        <end position="147"/>
    </location>
</feature>
<dbReference type="RefSeq" id="WP_091991616.1">
    <property type="nucleotide sequence ID" value="NZ_FOLO01000086.1"/>
</dbReference>
<dbReference type="Gene3D" id="3.10.450.50">
    <property type="match status" value="1"/>
</dbReference>
<evidence type="ECO:0000313" key="3">
    <source>
        <dbReference type="Proteomes" id="UP000198862"/>
    </source>
</evidence>
<proteinExistence type="predicted"/>
<dbReference type="AlphaFoldDB" id="A0A1I1UD79"/>
<keyword evidence="1" id="KW-0732">Signal</keyword>
<dbReference type="Proteomes" id="UP000198862">
    <property type="component" value="Unassembled WGS sequence"/>
</dbReference>
<dbReference type="PROSITE" id="PS51257">
    <property type="entry name" value="PROKAR_LIPOPROTEIN"/>
    <property type="match status" value="1"/>
</dbReference>
<organism evidence="2 3">
    <name type="scientific">Pseudoalteromonas denitrificans DSM 6059</name>
    <dbReference type="NCBI Taxonomy" id="1123010"/>
    <lineage>
        <taxon>Bacteria</taxon>
        <taxon>Pseudomonadati</taxon>
        <taxon>Pseudomonadota</taxon>
        <taxon>Gammaproteobacteria</taxon>
        <taxon>Alteromonadales</taxon>
        <taxon>Pseudoalteromonadaceae</taxon>
        <taxon>Pseudoalteromonas</taxon>
    </lineage>
</organism>
<evidence type="ECO:0000313" key="2">
    <source>
        <dbReference type="EMBL" id="SFD68644.1"/>
    </source>
</evidence>
<evidence type="ECO:0008006" key="4">
    <source>
        <dbReference type="Google" id="ProtNLM"/>
    </source>
</evidence>
<dbReference type="STRING" id="1123010.SAMN02745724_05193"/>
<reference evidence="2 3" key="1">
    <citation type="submission" date="2016-10" db="EMBL/GenBank/DDBJ databases">
        <authorList>
            <person name="de Groot N.N."/>
        </authorList>
    </citation>
    <scope>NUCLEOTIDE SEQUENCE [LARGE SCALE GENOMIC DNA]</scope>
    <source>
        <strain evidence="2 3">DSM 6059</strain>
    </source>
</reference>
<sequence length="147" mass="16943">MYLFRSFLTACLALFLSACSDDNAEVSGDNNSPEYTATVFFYAIYEEKDLKKTMSLSTPKLARIIKSYGSTRQFARNLINMQFDKVNIEIDRTSKSIRKRYGDKATITLIFSGTFNGRKVDDMRSVKLIQKKGKWFIEKIVDDPYAR</sequence>
<keyword evidence="3" id="KW-1185">Reference proteome</keyword>
<gene>
    <name evidence="2" type="ORF">SAMN02745724_05193</name>
</gene>